<evidence type="ECO:0000313" key="3">
    <source>
        <dbReference type="EMBL" id="KAF9610159.1"/>
    </source>
</evidence>
<evidence type="ECO:0000259" key="2">
    <source>
        <dbReference type="Pfam" id="PF06025"/>
    </source>
</evidence>
<accession>A0A835I439</accession>
<dbReference type="Pfam" id="PF06025">
    <property type="entry name" value="DUF913"/>
    <property type="match status" value="1"/>
</dbReference>
<dbReference type="EMBL" id="JADFTS010000004">
    <property type="protein sequence ID" value="KAF9610159.1"/>
    <property type="molecule type" value="Genomic_DNA"/>
</dbReference>
<keyword evidence="4" id="KW-1185">Reference proteome</keyword>
<feature type="domain" description="DUF913" evidence="2">
    <location>
        <begin position="98"/>
        <end position="239"/>
    </location>
</feature>
<comment type="caution">
    <text evidence="3">The sequence shown here is derived from an EMBL/GenBank/DDBJ whole genome shotgun (WGS) entry which is preliminary data.</text>
</comment>
<protein>
    <recommendedName>
        <fullName evidence="2">DUF913 domain-containing protein</fullName>
    </recommendedName>
</protein>
<dbReference type="InterPro" id="IPR010314">
    <property type="entry name" value="E3_Ub_ligase_DUF913"/>
</dbReference>
<evidence type="ECO:0000313" key="4">
    <source>
        <dbReference type="Proteomes" id="UP000631114"/>
    </source>
</evidence>
<dbReference type="AlphaFoldDB" id="A0A835I439"/>
<evidence type="ECO:0000256" key="1">
    <source>
        <dbReference type="SAM" id="MobiDB-lite"/>
    </source>
</evidence>
<feature type="compositionally biased region" description="Low complexity" evidence="1">
    <location>
        <begin position="25"/>
        <end position="40"/>
    </location>
</feature>
<feature type="region of interest" description="Disordered" evidence="1">
    <location>
        <begin position="25"/>
        <end position="51"/>
    </location>
</feature>
<dbReference type="OrthoDB" id="1734078at2759"/>
<dbReference type="Proteomes" id="UP000631114">
    <property type="component" value="Unassembled WGS sequence"/>
</dbReference>
<proteinExistence type="predicted"/>
<name>A0A835I439_9MAGN</name>
<organism evidence="3 4">
    <name type="scientific">Coptis chinensis</name>
    <dbReference type="NCBI Taxonomy" id="261450"/>
    <lineage>
        <taxon>Eukaryota</taxon>
        <taxon>Viridiplantae</taxon>
        <taxon>Streptophyta</taxon>
        <taxon>Embryophyta</taxon>
        <taxon>Tracheophyta</taxon>
        <taxon>Spermatophyta</taxon>
        <taxon>Magnoliopsida</taxon>
        <taxon>Ranunculales</taxon>
        <taxon>Ranunculaceae</taxon>
        <taxon>Coptidoideae</taxon>
        <taxon>Coptis</taxon>
    </lineage>
</organism>
<reference evidence="3 4" key="1">
    <citation type="submission" date="2020-10" db="EMBL/GenBank/DDBJ databases">
        <title>The Coptis chinensis genome and diversification of protoberbering-type alkaloids.</title>
        <authorList>
            <person name="Wang B."/>
            <person name="Shu S."/>
            <person name="Song C."/>
            <person name="Liu Y."/>
        </authorList>
    </citation>
    <scope>NUCLEOTIDE SEQUENCE [LARGE SCALE GENOMIC DNA]</scope>
    <source>
        <strain evidence="3">HL-2020</strain>
        <tissue evidence="3">Leaf</tissue>
    </source>
</reference>
<sequence length="281" mass="29485">MITSLLGVQSSFLKLEFEVEMATPTPSSVASAPSPSGSVSHTPINEPTPIDADTAAASISSDEETAPAESADPLKVFNRLILMNKVLPQLLTGGLFNRRAKDFGGGVFSLAATVMSDLIHKDPTCFPVIDAADLPSAFLEAVIGGVICSVEAICIPQCLGALCLNNKGLQAVKDCNALRSFVRIFTSRTYVRALSGDAPGSLSAGLDELMSHASSLRGLGVDMLMEILFTISKIGHGVEAPSLSTESIGCSAPIPMETRCEESITVSTDGGEFSKMETWNK</sequence>
<gene>
    <name evidence="3" type="ORF">IFM89_020323</name>
</gene>